<evidence type="ECO:0000313" key="2">
    <source>
        <dbReference type="EMBL" id="HIW95331.1"/>
    </source>
</evidence>
<gene>
    <name evidence="2" type="ORF">H9867_02410</name>
</gene>
<keyword evidence="1" id="KW-1133">Transmembrane helix</keyword>
<dbReference type="InterPro" id="IPR011701">
    <property type="entry name" value="MFS"/>
</dbReference>
<organism evidence="2 3">
    <name type="scientific">Candidatus Corynebacterium gallistercoris</name>
    <dbReference type="NCBI Taxonomy" id="2838530"/>
    <lineage>
        <taxon>Bacteria</taxon>
        <taxon>Bacillati</taxon>
        <taxon>Actinomycetota</taxon>
        <taxon>Actinomycetes</taxon>
        <taxon>Mycobacteriales</taxon>
        <taxon>Corynebacteriaceae</taxon>
        <taxon>Corynebacterium</taxon>
    </lineage>
</organism>
<sequence>MRAHSQVPQQASKVGLVSLVAVAAVLLTSSNLRSSVSSFPPIAGDVTSGLNASTMFIGLVGMAPTAMFALAAAMSGPLARMLSFRAVTTTAMVLAAAGFGARAVAPNEPIFLAGTMVGLVGVGITNTLLPAVVKNYFPFRLTVMSMAYLVAGQFSMATASVVAVPLANWAGWRVAIGVWAIPPVLAVICWGVLVYLVTPGAPAERGKHMLHRSRPKALYRAVRSTRGGNRPPEQGSGGGGGGVAAKNIWRHPVAWGIVAMFAMTSSISYCFITWAPKIIVESGGSPEFGGVIGGVFATVGIVSAIVVPWAVGRFAKGAAAVTVCSCACMYVALAMVLYDPMFHPVGWISLVSLGCSTFPLGMLLVATRTREAKAAARLSSGAQTVGYTVACLGPFGFGALFDATGSWDTGLTVLLGVNTALLVAGLIASRNVYVDD</sequence>
<dbReference type="EMBL" id="DXFZ01000031">
    <property type="protein sequence ID" value="HIW95331.1"/>
    <property type="molecule type" value="Genomic_DNA"/>
</dbReference>
<dbReference type="Gene3D" id="1.20.1250.20">
    <property type="entry name" value="MFS general substrate transporter like domains"/>
    <property type="match status" value="1"/>
</dbReference>
<dbReference type="InterPro" id="IPR036259">
    <property type="entry name" value="MFS_trans_sf"/>
</dbReference>
<accession>A0A9D1RVQ2</accession>
<feature type="transmembrane region" description="Helical" evidence="1">
    <location>
        <begin position="253"/>
        <end position="276"/>
    </location>
</feature>
<feature type="transmembrane region" description="Helical" evidence="1">
    <location>
        <begin position="54"/>
        <end position="74"/>
    </location>
</feature>
<dbReference type="PANTHER" id="PTHR23523">
    <property type="match status" value="1"/>
</dbReference>
<evidence type="ECO:0000313" key="3">
    <source>
        <dbReference type="Proteomes" id="UP000824189"/>
    </source>
</evidence>
<feature type="transmembrane region" description="Helical" evidence="1">
    <location>
        <begin position="110"/>
        <end position="133"/>
    </location>
</feature>
<name>A0A9D1RVQ2_9CORY</name>
<keyword evidence="1" id="KW-0472">Membrane</keyword>
<reference evidence="2" key="1">
    <citation type="journal article" date="2021" name="PeerJ">
        <title>Extensive microbial diversity within the chicken gut microbiome revealed by metagenomics and culture.</title>
        <authorList>
            <person name="Gilroy R."/>
            <person name="Ravi A."/>
            <person name="Getino M."/>
            <person name="Pursley I."/>
            <person name="Horton D.L."/>
            <person name="Alikhan N.F."/>
            <person name="Baker D."/>
            <person name="Gharbi K."/>
            <person name="Hall N."/>
            <person name="Watson M."/>
            <person name="Adriaenssens E.M."/>
            <person name="Foster-Nyarko E."/>
            <person name="Jarju S."/>
            <person name="Secka A."/>
            <person name="Antonio M."/>
            <person name="Oren A."/>
            <person name="Chaudhuri R.R."/>
            <person name="La Ragione R."/>
            <person name="Hildebrand F."/>
            <person name="Pallen M.J."/>
        </authorList>
    </citation>
    <scope>NUCLEOTIDE SEQUENCE</scope>
    <source>
        <strain evidence="2">4376</strain>
    </source>
</reference>
<keyword evidence="1" id="KW-0812">Transmembrane</keyword>
<feature type="transmembrane region" description="Helical" evidence="1">
    <location>
        <begin position="378"/>
        <end position="401"/>
    </location>
</feature>
<feature type="transmembrane region" description="Helical" evidence="1">
    <location>
        <begin position="86"/>
        <end position="104"/>
    </location>
</feature>
<dbReference type="InterPro" id="IPR052524">
    <property type="entry name" value="MFS_Cyanate_Porter"/>
</dbReference>
<feature type="transmembrane region" description="Helical" evidence="1">
    <location>
        <begin position="318"/>
        <end position="338"/>
    </location>
</feature>
<dbReference type="GO" id="GO:0022857">
    <property type="term" value="F:transmembrane transporter activity"/>
    <property type="evidence" value="ECO:0007669"/>
    <property type="project" value="InterPro"/>
</dbReference>
<feature type="transmembrane region" description="Helical" evidence="1">
    <location>
        <begin position="176"/>
        <end position="197"/>
    </location>
</feature>
<protein>
    <submittedName>
        <fullName evidence="2">MFS transporter</fullName>
    </submittedName>
</protein>
<proteinExistence type="predicted"/>
<dbReference type="PANTHER" id="PTHR23523:SF2">
    <property type="entry name" value="2-NITROIMIDAZOLE TRANSPORTER"/>
    <property type="match status" value="1"/>
</dbReference>
<feature type="transmembrane region" description="Helical" evidence="1">
    <location>
        <begin position="288"/>
        <end position="311"/>
    </location>
</feature>
<reference evidence="2" key="2">
    <citation type="submission" date="2021-04" db="EMBL/GenBank/DDBJ databases">
        <authorList>
            <person name="Gilroy R."/>
        </authorList>
    </citation>
    <scope>NUCLEOTIDE SEQUENCE</scope>
    <source>
        <strain evidence="2">4376</strain>
    </source>
</reference>
<feature type="transmembrane region" description="Helical" evidence="1">
    <location>
        <begin position="413"/>
        <end position="433"/>
    </location>
</feature>
<dbReference type="Pfam" id="PF07690">
    <property type="entry name" value="MFS_1"/>
    <property type="match status" value="1"/>
</dbReference>
<dbReference type="SUPFAM" id="SSF103473">
    <property type="entry name" value="MFS general substrate transporter"/>
    <property type="match status" value="1"/>
</dbReference>
<feature type="transmembrane region" description="Helical" evidence="1">
    <location>
        <begin position="145"/>
        <end position="170"/>
    </location>
</feature>
<dbReference type="AlphaFoldDB" id="A0A9D1RVQ2"/>
<evidence type="ECO:0000256" key="1">
    <source>
        <dbReference type="SAM" id="Phobius"/>
    </source>
</evidence>
<dbReference type="Proteomes" id="UP000824189">
    <property type="component" value="Unassembled WGS sequence"/>
</dbReference>
<comment type="caution">
    <text evidence="2">The sequence shown here is derived from an EMBL/GenBank/DDBJ whole genome shotgun (WGS) entry which is preliminary data.</text>
</comment>
<feature type="transmembrane region" description="Helical" evidence="1">
    <location>
        <begin position="344"/>
        <end position="366"/>
    </location>
</feature>